<organism evidence="10 11">
    <name type="scientific">Asbolus verrucosus</name>
    <name type="common">Desert ironclad beetle</name>
    <dbReference type="NCBI Taxonomy" id="1661398"/>
    <lineage>
        <taxon>Eukaryota</taxon>
        <taxon>Metazoa</taxon>
        <taxon>Ecdysozoa</taxon>
        <taxon>Arthropoda</taxon>
        <taxon>Hexapoda</taxon>
        <taxon>Insecta</taxon>
        <taxon>Pterygota</taxon>
        <taxon>Neoptera</taxon>
        <taxon>Endopterygota</taxon>
        <taxon>Coleoptera</taxon>
        <taxon>Polyphaga</taxon>
        <taxon>Cucujiformia</taxon>
        <taxon>Tenebrionidae</taxon>
        <taxon>Pimeliinae</taxon>
        <taxon>Asbolus</taxon>
    </lineage>
</organism>
<dbReference type="GO" id="GO:0043025">
    <property type="term" value="C:neuronal cell body"/>
    <property type="evidence" value="ECO:0007669"/>
    <property type="project" value="TreeGrafter"/>
</dbReference>
<dbReference type="GO" id="GO:0008049">
    <property type="term" value="P:male courtship behavior"/>
    <property type="evidence" value="ECO:0007669"/>
    <property type="project" value="TreeGrafter"/>
</dbReference>
<protein>
    <recommendedName>
        <fullName evidence="8">Gustatory receptor</fullName>
    </recommendedName>
</protein>
<proteinExistence type="inferred from homology"/>
<evidence type="ECO:0000256" key="9">
    <source>
        <dbReference type="SAM" id="MobiDB-lite"/>
    </source>
</evidence>
<dbReference type="GO" id="GO:0050909">
    <property type="term" value="P:sensory perception of taste"/>
    <property type="evidence" value="ECO:0007669"/>
    <property type="project" value="InterPro"/>
</dbReference>
<feature type="region of interest" description="Disordered" evidence="9">
    <location>
        <begin position="451"/>
        <end position="490"/>
    </location>
</feature>
<comment type="caution">
    <text evidence="8">Lacks conserved residue(s) required for the propagation of feature annotation.</text>
</comment>
<evidence type="ECO:0000256" key="4">
    <source>
        <dbReference type="ARBA" id="ARBA00022989"/>
    </source>
</evidence>
<evidence type="ECO:0000256" key="6">
    <source>
        <dbReference type="ARBA" id="ARBA00023170"/>
    </source>
</evidence>
<comment type="caution">
    <text evidence="10">The sequence shown here is derived from an EMBL/GenBank/DDBJ whole genome shotgun (WGS) entry which is preliminary data.</text>
</comment>
<dbReference type="GO" id="GO:0007165">
    <property type="term" value="P:signal transduction"/>
    <property type="evidence" value="ECO:0007669"/>
    <property type="project" value="UniProtKB-KW"/>
</dbReference>
<dbReference type="EMBL" id="QDEB01032591">
    <property type="protein sequence ID" value="RZC39610.1"/>
    <property type="molecule type" value="Genomic_DNA"/>
</dbReference>
<evidence type="ECO:0000256" key="3">
    <source>
        <dbReference type="ARBA" id="ARBA00022692"/>
    </source>
</evidence>
<keyword evidence="2 8" id="KW-1003">Cell membrane</keyword>
<dbReference type="PANTHER" id="PTHR21143:SF104">
    <property type="entry name" value="GUSTATORY RECEPTOR 8A-RELATED"/>
    <property type="match status" value="1"/>
</dbReference>
<sequence length="490" mass="55277">MTRLSSPVSYKENYILSPLFRFAQICSLSVPGVAEKSAKFRWYTIYSVGIMVLILGFCFWSTTNKWKHSDQYSYYSVFLFDIITVILLSLISVLSIINSIFVKAKKVKILLANLMELDHLMDNNNSNFLKRRERTIIVELVAVHVFLMSLYTYDVFANILSFGLNYYTINIPHFINEYITTIEVLYISNYILSIKYKLTTLNISLINFVKKILQNIPKNHQSSSNLYNHPTLLSKHLEIHNKLCNMIDMVNDCFGLQIFGILFVGVIYTTYTIFLVLIYGSGKMTPENGVSGFYILFLYICVSLIYMIFGIMITVSCTAASLAARRTATVCYKLLLNVSVSPKSHEESMLRKELLLFAEQVSQRKICFNAGGFFTIDYNTLYTLFGSTAMNVIILLQFQKQGDKNVNVRQQLCTNFMNFDYDICDDCSDSSEGLAGFLCDLMCETVEECDETTPPSTTVLSTTAGASTAAPASEASTTPASSTEETSATT</sequence>
<evidence type="ECO:0000256" key="7">
    <source>
        <dbReference type="ARBA" id="ARBA00023224"/>
    </source>
</evidence>
<feature type="transmembrane region" description="Helical" evidence="8">
    <location>
        <begin position="258"/>
        <end position="280"/>
    </location>
</feature>
<dbReference type="Proteomes" id="UP000292052">
    <property type="component" value="Unassembled WGS sequence"/>
</dbReference>
<comment type="similarity">
    <text evidence="8">Belongs to the insect chemoreceptor superfamily. Gustatory receptor (GR) family.</text>
</comment>
<keyword evidence="5 8" id="KW-0472">Membrane</keyword>
<dbReference type="STRING" id="1661398.A0A482W3D1"/>
<evidence type="ECO:0000256" key="2">
    <source>
        <dbReference type="ARBA" id="ARBA00022475"/>
    </source>
</evidence>
<keyword evidence="4 8" id="KW-1133">Transmembrane helix</keyword>
<evidence type="ECO:0000313" key="11">
    <source>
        <dbReference type="Proteomes" id="UP000292052"/>
    </source>
</evidence>
<dbReference type="GO" id="GO:0030425">
    <property type="term" value="C:dendrite"/>
    <property type="evidence" value="ECO:0007669"/>
    <property type="project" value="TreeGrafter"/>
</dbReference>
<feature type="transmembrane region" description="Helical" evidence="8">
    <location>
        <begin position="74"/>
        <end position="101"/>
    </location>
</feature>
<accession>A0A482W3D1</accession>
<keyword evidence="3 8" id="KW-0812">Transmembrane</keyword>
<dbReference type="Pfam" id="PF08395">
    <property type="entry name" value="7tm_7"/>
    <property type="match status" value="1"/>
</dbReference>
<feature type="transmembrane region" description="Helical" evidence="8">
    <location>
        <begin position="292"/>
        <end position="315"/>
    </location>
</feature>
<keyword evidence="6 8" id="KW-0675">Receptor</keyword>
<dbReference type="GO" id="GO:0030424">
    <property type="term" value="C:axon"/>
    <property type="evidence" value="ECO:0007669"/>
    <property type="project" value="TreeGrafter"/>
</dbReference>
<dbReference type="GO" id="GO:0005886">
    <property type="term" value="C:plasma membrane"/>
    <property type="evidence" value="ECO:0007669"/>
    <property type="project" value="UniProtKB-SubCell"/>
</dbReference>
<keyword evidence="7 8" id="KW-0807">Transducer</keyword>
<dbReference type="InterPro" id="IPR013604">
    <property type="entry name" value="7TM_chemorcpt"/>
</dbReference>
<reference evidence="10 11" key="1">
    <citation type="submission" date="2017-03" db="EMBL/GenBank/DDBJ databases">
        <title>Genome of the blue death feigning beetle - Asbolus verrucosus.</title>
        <authorList>
            <person name="Rider S.D."/>
        </authorList>
    </citation>
    <scope>NUCLEOTIDE SEQUENCE [LARGE SCALE GENOMIC DNA]</scope>
    <source>
        <strain evidence="10">Butters</strain>
        <tissue evidence="10">Head and leg muscle</tissue>
    </source>
</reference>
<dbReference type="AlphaFoldDB" id="A0A482W3D1"/>
<evidence type="ECO:0000256" key="5">
    <source>
        <dbReference type="ARBA" id="ARBA00023136"/>
    </source>
</evidence>
<dbReference type="PANTHER" id="PTHR21143">
    <property type="entry name" value="INVERTEBRATE GUSTATORY RECEPTOR"/>
    <property type="match status" value="1"/>
</dbReference>
<evidence type="ECO:0000256" key="8">
    <source>
        <dbReference type="RuleBase" id="RU363108"/>
    </source>
</evidence>
<feature type="compositionally biased region" description="Low complexity" evidence="9">
    <location>
        <begin position="452"/>
        <end position="490"/>
    </location>
</feature>
<gene>
    <name evidence="10" type="ORF">BDFB_000668</name>
</gene>
<name>A0A482W3D1_ASBVE</name>
<keyword evidence="11" id="KW-1185">Reference proteome</keyword>
<dbReference type="OrthoDB" id="6745815at2759"/>
<evidence type="ECO:0000256" key="1">
    <source>
        <dbReference type="ARBA" id="ARBA00004651"/>
    </source>
</evidence>
<comment type="subcellular location">
    <subcellularLocation>
        <location evidence="1 8">Cell membrane</location>
        <topology evidence="1 8">Multi-pass membrane protein</topology>
    </subcellularLocation>
</comment>
<feature type="transmembrane region" description="Helical" evidence="8">
    <location>
        <begin position="43"/>
        <end position="62"/>
    </location>
</feature>
<comment type="function">
    <text evidence="8">Gustatory receptor which mediates acceptance or avoidance behavior, depending on its substrates.</text>
</comment>
<feature type="transmembrane region" description="Helical" evidence="8">
    <location>
        <begin position="136"/>
        <end position="153"/>
    </location>
</feature>
<evidence type="ECO:0000313" key="10">
    <source>
        <dbReference type="EMBL" id="RZC39610.1"/>
    </source>
</evidence>
<dbReference type="GO" id="GO:0007635">
    <property type="term" value="P:chemosensory behavior"/>
    <property type="evidence" value="ECO:0007669"/>
    <property type="project" value="TreeGrafter"/>
</dbReference>